<protein>
    <submittedName>
        <fullName evidence="1">Uncharacterized protein</fullName>
    </submittedName>
</protein>
<comment type="caution">
    <text evidence="1">The sequence shown here is derived from an EMBL/GenBank/DDBJ whole genome shotgun (WGS) entry which is preliminary data.</text>
</comment>
<gene>
    <name evidence="1" type="ORF">GCM10010307_05140</name>
</gene>
<name>A0ABP6CL22_9ACTN</name>
<dbReference type="EMBL" id="BAAASJ010000004">
    <property type="protein sequence ID" value="GAA2621330.1"/>
    <property type="molecule type" value="Genomic_DNA"/>
</dbReference>
<evidence type="ECO:0000313" key="1">
    <source>
        <dbReference type="EMBL" id="GAA2621330.1"/>
    </source>
</evidence>
<keyword evidence="2" id="KW-1185">Reference proteome</keyword>
<evidence type="ECO:0000313" key="2">
    <source>
        <dbReference type="Proteomes" id="UP001500151"/>
    </source>
</evidence>
<sequence>MFLRHATTLILCDSTPLDLAPRLTLTDTDPEPYFQPNPPDANVKHRALVSGQPFWNGESVAIAPPPDGENSTAGRGVHRYIAARITADVADPLPCGAAGDVRLTVTGRACNQGPASGVYTSGRWRIVDGSTSPAAEIVEPQVLLSVGASGAFPVCRDLSLTATVPYDMLVSGDLAVVLDLETRDENGGKKTWTAEDFTLNATLPRRAGYGNQFLRTYLRDSNTGEVIRCIDNDLYGSPYYPSGGVAQCQSCTS</sequence>
<dbReference type="Proteomes" id="UP001500151">
    <property type="component" value="Unassembled WGS sequence"/>
</dbReference>
<dbReference type="RefSeq" id="WP_344387158.1">
    <property type="nucleotide sequence ID" value="NZ_BAAASJ010000004.1"/>
</dbReference>
<reference evidence="2" key="1">
    <citation type="journal article" date="2019" name="Int. J. Syst. Evol. Microbiol.">
        <title>The Global Catalogue of Microorganisms (GCM) 10K type strain sequencing project: providing services to taxonomists for standard genome sequencing and annotation.</title>
        <authorList>
            <consortium name="The Broad Institute Genomics Platform"/>
            <consortium name="The Broad Institute Genome Sequencing Center for Infectious Disease"/>
            <person name="Wu L."/>
            <person name="Ma J."/>
        </authorList>
    </citation>
    <scope>NUCLEOTIDE SEQUENCE [LARGE SCALE GENOMIC DNA]</scope>
    <source>
        <strain evidence="2">JCM 4524</strain>
    </source>
</reference>
<proteinExistence type="predicted"/>
<organism evidence="1 2">
    <name type="scientific">Streptomyces vastus</name>
    <dbReference type="NCBI Taxonomy" id="285451"/>
    <lineage>
        <taxon>Bacteria</taxon>
        <taxon>Bacillati</taxon>
        <taxon>Actinomycetota</taxon>
        <taxon>Actinomycetes</taxon>
        <taxon>Kitasatosporales</taxon>
        <taxon>Streptomycetaceae</taxon>
        <taxon>Streptomyces</taxon>
    </lineage>
</organism>
<accession>A0ABP6CL22</accession>